<comment type="subcellular location">
    <subcellularLocation>
        <location evidence="1">Nucleus</location>
    </subcellularLocation>
</comment>
<feature type="compositionally biased region" description="Basic and acidic residues" evidence="4">
    <location>
        <begin position="468"/>
        <end position="478"/>
    </location>
</feature>
<feature type="compositionally biased region" description="Acidic residues" evidence="4">
    <location>
        <begin position="688"/>
        <end position="712"/>
    </location>
</feature>
<accession>A0AAV9VBV5</accession>
<feature type="region of interest" description="Disordered" evidence="4">
    <location>
        <begin position="682"/>
        <end position="806"/>
    </location>
</feature>
<feature type="region of interest" description="Disordered" evidence="4">
    <location>
        <begin position="1"/>
        <end position="28"/>
    </location>
</feature>
<evidence type="ECO:0000256" key="4">
    <source>
        <dbReference type="SAM" id="MobiDB-lite"/>
    </source>
</evidence>
<dbReference type="SUPFAM" id="SSF50978">
    <property type="entry name" value="WD40 repeat-like"/>
    <property type="match status" value="1"/>
</dbReference>
<dbReference type="EMBL" id="JAVHNQ010000001">
    <property type="protein sequence ID" value="KAK6359472.1"/>
    <property type="molecule type" value="Genomic_DNA"/>
</dbReference>
<evidence type="ECO:0000256" key="3">
    <source>
        <dbReference type="ARBA" id="ARBA00038335"/>
    </source>
</evidence>
<feature type="compositionally biased region" description="Basic residues" evidence="4">
    <location>
        <begin position="790"/>
        <end position="806"/>
    </location>
</feature>
<dbReference type="Pfam" id="PF04003">
    <property type="entry name" value="Utp12"/>
    <property type="match status" value="1"/>
</dbReference>
<dbReference type="PANTHER" id="PTHR44267:SF1">
    <property type="entry name" value="WD REPEAT-CONTAINING PROTEIN 43"/>
    <property type="match status" value="1"/>
</dbReference>
<feature type="compositionally biased region" description="Acidic residues" evidence="4">
    <location>
        <begin position="458"/>
        <end position="467"/>
    </location>
</feature>
<dbReference type="PANTHER" id="PTHR44267">
    <property type="entry name" value="WD REPEAT-CONTAINING PROTEIN 43"/>
    <property type="match status" value="1"/>
</dbReference>
<proteinExistence type="inferred from homology"/>
<reference evidence="6 7" key="1">
    <citation type="submission" date="2019-10" db="EMBL/GenBank/DDBJ databases">
        <authorList>
            <person name="Palmer J.M."/>
        </authorList>
    </citation>
    <scope>NUCLEOTIDE SEQUENCE [LARGE SCALE GENOMIC DNA]</scope>
    <source>
        <strain evidence="6 7">TWF696</strain>
    </source>
</reference>
<evidence type="ECO:0000256" key="2">
    <source>
        <dbReference type="ARBA" id="ARBA00023242"/>
    </source>
</evidence>
<dbReference type="InterPro" id="IPR007148">
    <property type="entry name" value="SSU_processome_Utp12"/>
</dbReference>
<evidence type="ECO:0000313" key="7">
    <source>
        <dbReference type="Proteomes" id="UP001375240"/>
    </source>
</evidence>
<organism evidence="6 7">
    <name type="scientific">Orbilia brochopaga</name>
    <dbReference type="NCBI Taxonomy" id="3140254"/>
    <lineage>
        <taxon>Eukaryota</taxon>
        <taxon>Fungi</taxon>
        <taxon>Dikarya</taxon>
        <taxon>Ascomycota</taxon>
        <taxon>Pezizomycotina</taxon>
        <taxon>Orbiliomycetes</taxon>
        <taxon>Orbiliales</taxon>
        <taxon>Orbiliaceae</taxon>
        <taxon>Orbilia</taxon>
    </lineage>
</organism>
<feature type="compositionally biased region" description="Acidic residues" evidence="4">
    <location>
        <begin position="721"/>
        <end position="737"/>
    </location>
</feature>
<evidence type="ECO:0000256" key="1">
    <source>
        <dbReference type="ARBA" id="ARBA00004123"/>
    </source>
</evidence>
<dbReference type="GO" id="GO:0000462">
    <property type="term" value="P:maturation of SSU-rRNA from tricistronic rRNA transcript (SSU-rRNA, 5.8S rRNA, LSU-rRNA)"/>
    <property type="evidence" value="ECO:0007669"/>
    <property type="project" value="TreeGrafter"/>
</dbReference>
<comment type="caution">
    <text evidence="6">The sequence shown here is derived from an EMBL/GenBank/DDBJ whole genome shotgun (WGS) entry which is preliminary data.</text>
</comment>
<dbReference type="InterPro" id="IPR015943">
    <property type="entry name" value="WD40/YVTN_repeat-like_dom_sf"/>
</dbReference>
<feature type="domain" description="Small-subunit processome Utp12" evidence="5">
    <location>
        <begin position="553"/>
        <end position="655"/>
    </location>
</feature>
<feature type="region of interest" description="Disordered" evidence="4">
    <location>
        <begin position="94"/>
        <end position="122"/>
    </location>
</feature>
<name>A0AAV9VBV5_9PEZI</name>
<dbReference type="AlphaFoldDB" id="A0AAV9VBV5"/>
<evidence type="ECO:0000259" key="5">
    <source>
        <dbReference type="Pfam" id="PF04003"/>
    </source>
</evidence>
<evidence type="ECO:0000313" key="6">
    <source>
        <dbReference type="EMBL" id="KAK6359472.1"/>
    </source>
</evidence>
<dbReference type="InterPro" id="IPR052414">
    <property type="entry name" value="U3_snoRNA-assoc_WDR"/>
</dbReference>
<gene>
    <name evidence="6" type="primary">UTP5</name>
    <name evidence="6" type="ORF">TWF696_000628</name>
</gene>
<feature type="compositionally biased region" description="Acidic residues" evidence="4">
    <location>
        <begin position="746"/>
        <end position="785"/>
    </location>
</feature>
<feature type="compositionally biased region" description="Basic and acidic residues" evidence="4">
    <location>
        <begin position="448"/>
        <end position="457"/>
    </location>
</feature>
<dbReference type="Proteomes" id="UP001375240">
    <property type="component" value="Unassembled WGS sequence"/>
</dbReference>
<dbReference type="Gene3D" id="2.130.10.10">
    <property type="entry name" value="YVTN repeat-like/Quinoprotein amine dehydrogenase"/>
    <property type="match status" value="1"/>
</dbReference>
<sequence length="806" mass="86848">MAGKSKKQKLSSSNPRAPTKRTTAFASTSLSTASPILQSAFAPSWSKLSLFTSVLRGLDAQRLRCHDTATSRLQCEHVFDKNVEITSLSWGSLAEPDRDAGKKQKKKRKRASDANDAIVADADGNDSDGAQVVIAATSNTGKIFLYSPVQAEIVSTLEGGHVGPVTDFQFAESTKGVRAWSCGGNKLVEWDVKKGAPIRNIAFGETVNFYKTLPLPDTLVCASYSTYIVDINAPPTELASTFSSHSSQVHTLRRTAKQNKFLSAAAGDRFMYISDIKKEQSLGSLVAKGDVAKVDTTAQDNALVAVTADGIVELFLQPWSFQPASEDEGSSLKRKKAMTKTSETRIKIVRPDNQLVKVVDACFQGDSVLIAWAENATSVLFEKVQCLSAEGGLTINGDVVITKAKTVGIGGAAGGKGDADGIKDVSNVNLNQANTVVVEGADMHDIGMVDAPEKPRSDEEENDDGDAAAERESGSEREDNAEDDQEELTFEDRVKALTLTGDKSPRSNLSPSTNITVPSMEGAALITTSNKAVAFPNSTSLTTVLTQALKTDDRALLETCLQVTKVDMIESTIQRLDSLLAADLVMKLAEIIARKPGRAGSLMVWIQKTLVNHGGHLLTLPDLVHTMASLQRVLGKRAEALPKMLALRGRLSMLVAQMKLRSMAKDRLGAGSDVAVVYVEGVSKDDESSSDEAEDEVVDVGESDEEMSDNEEGVNGVLDLASEDDEEDEEESEEEDFGPGMYLDREAEETDDDSTGEDTDLDGFIVDDDEVDYESQDDDSEEEEEVAPKPVKKARGRLVKGSMLKR</sequence>
<feature type="region of interest" description="Disordered" evidence="4">
    <location>
        <begin position="448"/>
        <end position="487"/>
    </location>
</feature>
<keyword evidence="7" id="KW-1185">Reference proteome</keyword>
<protein>
    <submittedName>
        <fullName evidence="6">Small subunit (SSU) processome component</fullName>
    </submittedName>
</protein>
<dbReference type="InterPro" id="IPR036322">
    <property type="entry name" value="WD40_repeat_dom_sf"/>
</dbReference>
<dbReference type="GO" id="GO:0032040">
    <property type="term" value="C:small-subunit processome"/>
    <property type="evidence" value="ECO:0007669"/>
    <property type="project" value="UniProtKB-ARBA"/>
</dbReference>
<keyword evidence="2" id="KW-0539">Nucleus</keyword>
<comment type="similarity">
    <text evidence="3">Belongs to the UTP5 family.</text>
</comment>